<dbReference type="GO" id="GO:0004527">
    <property type="term" value="F:exonuclease activity"/>
    <property type="evidence" value="ECO:0007669"/>
    <property type="project" value="UniProtKB-KW"/>
</dbReference>
<keyword evidence="6" id="KW-1185">Reference proteome</keyword>
<name>A0ABV3LCJ5_9MICO</name>
<dbReference type="InterPro" id="IPR013520">
    <property type="entry name" value="Ribonucl_H"/>
</dbReference>
<dbReference type="InterPro" id="IPR036397">
    <property type="entry name" value="RNaseH_sf"/>
</dbReference>
<keyword evidence="1" id="KW-0540">Nuclease</keyword>
<evidence type="ECO:0000313" key="5">
    <source>
        <dbReference type="EMBL" id="MEW1973622.1"/>
    </source>
</evidence>
<dbReference type="InterPro" id="IPR012337">
    <property type="entry name" value="RNaseH-like_sf"/>
</dbReference>
<evidence type="ECO:0000313" key="6">
    <source>
        <dbReference type="Proteomes" id="UP001553715"/>
    </source>
</evidence>
<evidence type="ECO:0000259" key="4">
    <source>
        <dbReference type="SMART" id="SM00479"/>
    </source>
</evidence>
<organism evidence="5 6">
    <name type="scientific">Microbacterium profundi</name>
    <dbReference type="NCBI Taxonomy" id="450380"/>
    <lineage>
        <taxon>Bacteria</taxon>
        <taxon>Bacillati</taxon>
        <taxon>Actinomycetota</taxon>
        <taxon>Actinomycetes</taxon>
        <taxon>Micrococcales</taxon>
        <taxon>Microbacteriaceae</taxon>
        <taxon>Microbacterium</taxon>
    </lineage>
</organism>
<dbReference type="SUPFAM" id="SSF53098">
    <property type="entry name" value="Ribonuclease H-like"/>
    <property type="match status" value="1"/>
</dbReference>
<dbReference type="NCBIfam" id="NF005927">
    <property type="entry name" value="PRK07942.1"/>
    <property type="match status" value="1"/>
</dbReference>
<dbReference type="EMBL" id="JBFBMH010000001">
    <property type="protein sequence ID" value="MEW1973622.1"/>
    <property type="molecule type" value="Genomic_DNA"/>
</dbReference>
<dbReference type="Proteomes" id="UP001553715">
    <property type="component" value="Unassembled WGS sequence"/>
</dbReference>
<accession>A0ABV3LCJ5</accession>
<evidence type="ECO:0000256" key="1">
    <source>
        <dbReference type="ARBA" id="ARBA00022722"/>
    </source>
</evidence>
<keyword evidence="3 5" id="KW-0269">Exonuclease</keyword>
<dbReference type="SMART" id="SM00479">
    <property type="entry name" value="EXOIII"/>
    <property type="match status" value="1"/>
</dbReference>
<protein>
    <submittedName>
        <fullName evidence="5">Exonuclease domain-containing protein</fullName>
    </submittedName>
</protein>
<reference evidence="5 6" key="1">
    <citation type="submission" date="2024-06" db="EMBL/GenBank/DDBJ databases">
        <title>The Natural Products Discovery Center: Release of the First 8490 Sequenced Strains for Exploring Actinobacteria Biosynthetic Diversity.</title>
        <authorList>
            <person name="Kalkreuter E."/>
            <person name="Kautsar S.A."/>
            <person name="Yang D."/>
            <person name="Bader C.D."/>
            <person name="Teijaro C.N."/>
            <person name="Fluegel L."/>
            <person name="Davis C.M."/>
            <person name="Simpson J.R."/>
            <person name="Lauterbach L."/>
            <person name="Steele A.D."/>
            <person name="Gui C."/>
            <person name="Meng S."/>
            <person name="Li G."/>
            <person name="Viehrig K."/>
            <person name="Ye F."/>
            <person name="Su P."/>
            <person name="Kiefer A.F."/>
            <person name="Nichols A."/>
            <person name="Cepeda A.J."/>
            <person name="Yan W."/>
            <person name="Fan B."/>
            <person name="Jiang Y."/>
            <person name="Adhikari A."/>
            <person name="Zheng C.-J."/>
            <person name="Schuster L."/>
            <person name="Cowan T.M."/>
            <person name="Smanski M.J."/>
            <person name="Chevrette M.G."/>
            <person name="De Carvalho L.P.S."/>
            <person name="Shen B."/>
        </authorList>
    </citation>
    <scope>NUCLEOTIDE SEQUENCE [LARGE SCALE GENOMIC DNA]</scope>
    <source>
        <strain evidence="5 6">NPDC077434</strain>
    </source>
</reference>
<proteinExistence type="predicted"/>
<dbReference type="Gene3D" id="3.30.420.10">
    <property type="entry name" value="Ribonuclease H-like superfamily/Ribonuclease H"/>
    <property type="match status" value="1"/>
</dbReference>
<gene>
    <name evidence="5" type="ORF">AB0301_00865</name>
</gene>
<sequence>MAIDLELPGWLRRIGVFDLETTGVDVTADRIVTAHVGVLDAKGREIAARSWLADPGIPIPEGAAAVHGISTEQARRDGRVAREVVSEVTASLRALFAQGMPVVAYNASYDFSLLTHECLRHGIPPLESPGPIIDPHVIDKAVDRYRKGKRTLEVVAEHYAVRLDGAHEAAADAIAAGRVAQAIARAFPLAASAQELHTQQIGWARTQAESLTEYFIRIGRLDAEDSLDGTWPVRQPDSTSV</sequence>
<evidence type="ECO:0000256" key="3">
    <source>
        <dbReference type="ARBA" id="ARBA00022839"/>
    </source>
</evidence>
<dbReference type="PANTHER" id="PTHR30231:SF4">
    <property type="entry name" value="PROTEIN NEN2"/>
    <property type="match status" value="1"/>
</dbReference>
<dbReference type="PANTHER" id="PTHR30231">
    <property type="entry name" value="DNA POLYMERASE III SUBUNIT EPSILON"/>
    <property type="match status" value="1"/>
</dbReference>
<dbReference type="CDD" id="cd06127">
    <property type="entry name" value="DEDDh"/>
    <property type="match status" value="1"/>
</dbReference>
<feature type="domain" description="Exonuclease" evidence="4">
    <location>
        <begin position="13"/>
        <end position="189"/>
    </location>
</feature>
<keyword evidence="2" id="KW-0378">Hydrolase</keyword>
<dbReference type="RefSeq" id="WP_033107002.1">
    <property type="nucleotide sequence ID" value="NZ_JAJVKR010000001.1"/>
</dbReference>
<dbReference type="Pfam" id="PF00929">
    <property type="entry name" value="RNase_T"/>
    <property type="match status" value="1"/>
</dbReference>
<comment type="caution">
    <text evidence="5">The sequence shown here is derived from an EMBL/GenBank/DDBJ whole genome shotgun (WGS) entry which is preliminary data.</text>
</comment>
<evidence type="ECO:0000256" key="2">
    <source>
        <dbReference type="ARBA" id="ARBA00022801"/>
    </source>
</evidence>